<gene>
    <name evidence="2" type="ORF">GCM10009550_06250</name>
</gene>
<keyword evidence="3" id="KW-1185">Reference proteome</keyword>
<protein>
    <submittedName>
        <fullName evidence="2">Alpha/beta hydrolase</fullName>
    </submittedName>
</protein>
<keyword evidence="2" id="KW-0378">Hydrolase</keyword>
<dbReference type="GO" id="GO:0016787">
    <property type="term" value="F:hydrolase activity"/>
    <property type="evidence" value="ECO:0007669"/>
    <property type="project" value="UniProtKB-KW"/>
</dbReference>
<dbReference type="InterPro" id="IPR050471">
    <property type="entry name" value="AB_hydrolase"/>
</dbReference>
<name>A0ABN1Q6V1_9ACTN</name>
<accession>A0ABN1Q6V1</accession>
<dbReference type="SUPFAM" id="SSF53474">
    <property type="entry name" value="alpha/beta-Hydrolases"/>
    <property type="match status" value="1"/>
</dbReference>
<dbReference type="EMBL" id="BAAAHH010000002">
    <property type="protein sequence ID" value="GAA0938516.1"/>
    <property type="molecule type" value="Genomic_DNA"/>
</dbReference>
<feature type="domain" description="AB hydrolase-1" evidence="1">
    <location>
        <begin position="1"/>
        <end position="245"/>
    </location>
</feature>
<evidence type="ECO:0000313" key="2">
    <source>
        <dbReference type="EMBL" id="GAA0938516.1"/>
    </source>
</evidence>
<organism evidence="2 3">
    <name type="scientific">Actinocorallia libanotica</name>
    <dbReference type="NCBI Taxonomy" id="46162"/>
    <lineage>
        <taxon>Bacteria</taxon>
        <taxon>Bacillati</taxon>
        <taxon>Actinomycetota</taxon>
        <taxon>Actinomycetes</taxon>
        <taxon>Streptosporangiales</taxon>
        <taxon>Thermomonosporaceae</taxon>
        <taxon>Actinocorallia</taxon>
    </lineage>
</organism>
<dbReference type="Proteomes" id="UP001500665">
    <property type="component" value="Unassembled WGS sequence"/>
</dbReference>
<proteinExistence type="predicted"/>
<dbReference type="InterPro" id="IPR029058">
    <property type="entry name" value="AB_hydrolase_fold"/>
</dbReference>
<sequence length="276" mass="30172">MLHGMPGSRLGPFPKPSLLYQLGVRLIAYDRPGYGESDRHPGRNVADAAQDVARIADALGIERFAVLGRSGGGPHALACAALLPGRVTRVAVLVGLAESTGPSESWTEPMNGFNRRAYRAAESGAGAVKAKLETERYRSDPALIVQELYEELTESDRRVVDDAGIRSELIRSYTEGIRLSADGWVDDMLAFVIPWGFRQTDVTAPTLIWHGADDRFSPVGHARALAENIPDCRVLIQPGRGHFSAFKVMPDVISMLTDDHRGWNSISPSMRRWALA</sequence>
<dbReference type="PANTHER" id="PTHR43433:SF5">
    <property type="entry name" value="AB HYDROLASE-1 DOMAIN-CONTAINING PROTEIN"/>
    <property type="match status" value="1"/>
</dbReference>
<evidence type="ECO:0000313" key="3">
    <source>
        <dbReference type="Proteomes" id="UP001500665"/>
    </source>
</evidence>
<evidence type="ECO:0000259" key="1">
    <source>
        <dbReference type="Pfam" id="PF00561"/>
    </source>
</evidence>
<comment type="caution">
    <text evidence="2">The sequence shown here is derived from an EMBL/GenBank/DDBJ whole genome shotgun (WGS) entry which is preliminary data.</text>
</comment>
<reference evidence="2 3" key="1">
    <citation type="journal article" date="2019" name="Int. J. Syst. Evol. Microbiol.">
        <title>The Global Catalogue of Microorganisms (GCM) 10K type strain sequencing project: providing services to taxonomists for standard genome sequencing and annotation.</title>
        <authorList>
            <consortium name="The Broad Institute Genomics Platform"/>
            <consortium name="The Broad Institute Genome Sequencing Center for Infectious Disease"/>
            <person name="Wu L."/>
            <person name="Ma J."/>
        </authorList>
    </citation>
    <scope>NUCLEOTIDE SEQUENCE [LARGE SCALE GENOMIC DNA]</scope>
    <source>
        <strain evidence="2 3">JCM 10696</strain>
    </source>
</reference>
<dbReference type="Gene3D" id="3.40.50.1820">
    <property type="entry name" value="alpha/beta hydrolase"/>
    <property type="match status" value="1"/>
</dbReference>
<dbReference type="PRINTS" id="PR00111">
    <property type="entry name" value="ABHYDROLASE"/>
</dbReference>
<dbReference type="Pfam" id="PF00561">
    <property type="entry name" value="Abhydrolase_1"/>
    <property type="match status" value="1"/>
</dbReference>
<dbReference type="PANTHER" id="PTHR43433">
    <property type="entry name" value="HYDROLASE, ALPHA/BETA FOLD FAMILY PROTEIN"/>
    <property type="match status" value="1"/>
</dbReference>
<dbReference type="InterPro" id="IPR000073">
    <property type="entry name" value="AB_hydrolase_1"/>
</dbReference>